<sequence length="491" mass="56193">MIKKMKHSLPPGLKKRLQMNLFIACLVWQLLHYPLGQLHYSRTLDFVATIPLTNYIPGNYTLPKKQLVDELSPFREYPNNGSAFAHRWNTTYISQFEEKQDNIISSSLINSELHSMIQDRDNLVDCGCPKTCTAKALNRNELVINQPSSAAPFTCRERIEKHLQYGKTEREACTVAFEEKFTPCDSACDPRKCKAAVVLPSMQKVLDPVLPTYQGNGTKNILIIAAVPRSNRHSVALWSELECIAAFYDEIIISSPEWSRSLMDEIVRQARQRLTMNIEARYYVNDRYDVGLWCDALQEVLDSRGMDPIKTITMLNDSVYAFRKFSGILDALSHRPFDLDMVGVNYYNHSDSQWLESVLRGFPIRSIPIFNERICKVANKKPCSKLGPIKRKRCIVEKFEIEAASNFFPNRTAGLFPSNPPSDWPLAEKIWAEQPKFWKEVLVEKMGFPLAKVKAELTHLSGPTDSRLAECTKTMNVSFLLNFNYSSFVPR</sequence>
<gene>
    <name evidence="1" type="ORF">IV203_008545</name>
</gene>
<comment type="caution">
    <text evidence="1">The sequence shown here is derived from an EMBL/GenBank/DDBJ whole genome shotgun (WGS) entry which is preliminary data.</text>
</comment>
<name>A0A9K3PM41_9STRA</name>
<accession>A0A9K3PM41</accession>
<evidence type="ECO:0000313" key="1">
    <source>
        <dbReference type="EMBL" id="KAG7352497.1"/>
    </source>
</evidence>
<dbReference type="Proteomes" id="UP000693970">
    <property type="component" value="Unassembled WGS sequence"/>
</dbReference>
<keyword evidence="2" id="KW-1185">Reference proteome</keyword>
<reference evidence="1" key="2">
    <citation type="submission" date="2021-04" db="EMBL/GenBank/DDBJ databases">
        <authorList>
            <person name="Podell S."/>
        </authorList>
    </citation>
    <scope>NUCLEOTIDE SEQUENCE</scope>
    <source>
        <strain evidence="1">Hildebrandi</strain>
    </source>
</reference>
<dbReference type="OrthoDB" id="50977at2759"/>
<protein>
    <submittedName>
        <fullName evidence="1">Uncharacterized protein</fullName>
    </submittedName>
</protein>
<dbReference type="EMBL" id="JAGRRH010000017">
    <property type="protein sequence ID" value="KAG7352497.1"/>
    <property type="molecule type" value="Genomic_DNA"/>
</dbReference>
<organism evidence="1 2">
    <name type="scientific">Nitzschia inconspicua</name>
    <dbReference type="NCBI Taxonomy" id="303405"/>
    <lineage>
        <taxon>Eukaryota</taxon>
        <taxon>Sar</taxon>
        <taxon>Stramenopiles</taxon>
        <taxon>Ochrophyta</taxon>
        <taxon>Bacillariophyta</taxon>
        <taxon>Bacillariophyceae</taxon>
        <taxon>Bacillariophycidae</taxon>
        <taxon>Bacillariales</taxon>
        <taxon>Bacillariaceae</taxon>
        <taxon>Nitzschia</taxon>
    </lineage>
</organism>
<dbReference type="AlphaFoldDB" id="A0A9K3PM41"/>
<reference evidence="1" key="1">
    <citation type="journal article" date="2021" name="Sci. Rep.">
        <title>Diploid genomic architecture of Nitzschia inconspicua, an elite biomass production diatom.</title>
        <authorList>
            <person name="Oliver A."/>
            <person name="Podell S."/>
            <person name="Pinowska A."/>
            <person name="Traller J.C."/>
            <person name="Smith S.R."/>
            <person name="McClure R."/>
            <person name="Beliaev A."/>
            <person name="Bohutskyi P."/>
            <person name="Hill E.A."/>
            <person name="Rabines A."/>
            <person name="Zheng H."/>
            <person name="Allen L.Z."/>
            <person name="Kuo A."/>
            <person name="Grigoriev I.V."/>
            <person name="Allen A.E."/>
            <person name="Hazlebeck D."/>
            <person name="Allen E.E."/>
        </authorList>
    </citation>
    <scope>NUCLEOTIDE SEQUENCE</scope>
    <source>
        <strain evidence="1">Hildebrandi</strain>
    </source>
</reference>
<evidence type="ECO:0000313" key="2">
    <source>
        <dbReference type="Proteomes" id="UP000693970"/>
    </source>
</evidence>
<proteinExistence type="predicted"/>